<dbReference type="SUPFAM" id="SSF52374">
    <property type="entry name" value="Nucleotidylyl transferase"/>
    <property type="match status" value="1"/>
</dbReference>
<evidence type="ECO:0000256" key="1">
    <source>
        <dbReference type="ARBA" id="ARBA00022679"/>
    </source>
</evidence>
<dbReference type="EMBL" id="CAJNOB010000005">
    <property type="protein sequence ID" value="CAF0693045.1"/>
    <property type="molecule type" value="Genomic_DNA"/>
</dbReference>
<dbReference type="RefSeq" id="WP_174582864.1">
    <property type="nucleotide sequence ID" value="NZ_CAJNOB010000005.1"/>
</dbReference>
<dbReference type="GO" id="GO:0016301">
    <property type="term" value="F:kinase activity"/>
    <property type="evidence" value="ECO:0007669"/>
    <property type="project" value="UniProtKB-KW"/>
</dbReference>
<evidence type="ECO:0000313" key="4">
    <source>
        <dbReference type="EMBL" id="CAF0693045.1"/>
    </source>
</evidence>
<dbReference type="InterPro" id="IPR014729">
    <property type="entry name" value="Rossmann-like_a/b/a_fold"/>
</dbReference>
<dbReference type="AlphaFoldDB" id="A0A8J2FNK1"/>
<keyword evidence="1 4" id="KW-0808">Transferase</keyword>
<keyword evidence="4" id="KW-0418">Kinase</keyword>
<dbReference type="PANTHER" id="PTHR43793:SF2">
    <property type="entry name" value="BIFUNCTIONAL PROTEIN HLDE"/>
    <property type="match status" value="1"/>
</dbReference>
<evidence type="ECO:0000256" key="2">
    <source>
        <dbReference type="ARBA" id="ARBA00022695"/>
    </source>
</evidence>
<dbReference type="NCBIfam" id="TIGR00125">
    <property type="entry name" value="cyt_tran_rel"/>
    <property type="match status" value="1"/>
</dbReference>
<name>A0A8J2FNK1_9BACT</name>
<feature type="domain" description="Cytidyltransferase-like" evidence="3">
    <location>
        <begin position="38"/>
        <end position="161"/>
    </location>
</feature>
<accession>A0A8J2FNK1</accession>
<dbReference type="Proteomes" id="UP000663859">
    <property type="component" value="Unassembled WGS sequence"/>
</dbReference>
<dbReference type="InterPro" id="IPR050385">
    <property type="entry name" value="Archaeal_FAD_synthase"/>
</dbReference>
<dbReference type="InterPro" id="IPR004821">
    <property type="entry name" value="Cyt_trans-like"/>
</dbReference>
<protein>
    <submittedName>
        <fullName evidence="4">ADP-heptose synthase / D-glycero-beta-D-manno-heptose 7-phosphate kinase</fullName>
        <ecNumber evidence="4">2.7.-.-</ecNumber>
    </submittedName>
</protein>
<dbReference type="PANTHER" id="PTHR43793">
    <property type="entry name" value="FAD SYNTHASE"/>
    <property type="match status" value="1"/>
</dbReference>
<keyword evidence="5" id="KW-1185">Reference proteome</keyword>
<keyword evidence="2" id="KW-0548">Nucleotidyltransferase</keyword>
<organism evidence="4 5">
    <name type="scientific">Candidatus Methylacidithermus pantelleriae</name>
    <dbReference type="NCBI Taxonomy" id="2744239"/>
    <lineage>
        <taxon>Bacteria</taxon>
        <taxon>Pseudomonadati</taxon>
        <taxon>Verrucomicrobiota</taxon>
        <taxon>Methylacidiphilae</taxon>
        <taxon>Methylacidiphilales</taxon>
        <taxon>Methylacidiphilaceae</taxon>
        <taxon>Candidatus Methylacidithermus</taxon>
    </lineage>
</organism>
<comment type="caution">
    <text evidence="4">The sequence shown here is derived from an EMBL/GenBank/DDBJ whole genome shotgun (WGS) entry which is preliminary data.</text>
</comment>
<proteinExistence type="predicted"/>
<evidence type="ECO:0000313" key="5">
    <source>
        <dbReference type="Proteomes" id="UP000663859"/>
    </source>
</evidence>
<dbReference type="EC" id="2.7.-.-" evidence="4"/>
<sequence>MNPSEGLGRGFSALWIPLEEASDFRERLRGQGVRVVATNGCFDLFHPGHLHCLERARTLGDFLWVGVNSDRSVRELKGPGRPIWGEETRIRVLRALRVIDAVTLFDSTTAEGFLEEICPEVYVKGADYNWETLNRHERDVLERLGTKVFFIERVPGYSTTELLGSLDSG</sequence>
<dbReference type="Pfam" id="PF01467">
    <property type="entry name" value="CTP_transf_like"/>
    <property type="match status" value="1"/>
</dbReference>
<dbReference type="Gene3D" id="3.40.50.620">
    <property type="entry name" value="HUPs"/>
    <property type="match status" value="1"/>
</dbReference>
<evidence type="ECO:0000259" key="3">
    <source>
        <dbReference type="Pfam" id="PF01467"/>
    </source>
</evidence>
<gene>
    <name evidence="4" type="ORF">MPNT_130052</name>
</gene>
<dbReference type="GO" id="GO:0016779">
    <property type="term" value="F:nucleotidyltransferase activity"/>
    <property type="evidence" value="ECO:0007669"/>
    <property type="project" value="UniProtKB-KW"/>
</dbReference>
<reference evidence="4" key="1">
    <citation type="submission" date="2021-02" db="EMBL/GenBank/DDBJ databases">
        <authorList>
            <person name="Cremers G."/>
            <person name="Picone N."/>
        </authorList>
    </citation>
    <scope>NUCLEOTIDE SEQUENCE</scope>
    <source>
        <strain evidence="4">PQ17</strain>
    </source>
</reference>